<comment type="caution">
    <text evidence="1">The sequence shown here is derived from an EMBL/GenBank/DDBJ whole genome shotgun (WGS) entry which is preliminary data.</text>
</comment>
<proteinExistence type="predicted"/>
<dbReference type="EMBL" id="JAGHKO010000005">
    <property type="protein sequence ID" value="MBO9203233.1"/>
    <property type="molecule type" value="Genomic_DNA"/>
</dbReference>
<evidence type="ECO:0000313" key="2">
    <source>
        <dbReference type="Proteomes" id="UP000677244"/>
    </source>
</evidence>
<keyword evidence="2" id="KW-1185">Reference proteome</keyword>
<gene>
    <name evidence="1" type="ORF">J7I42_23285</name>
</gene>
<reference evidence="1 2" key="1">
    <citation type="submission" date="2021-03" db="EMBL/GenBank/DDBJ databases">
        <title>Assistant Professor.</title>
        <authorList>
            <person name="Huq M.A."/>
        </authorList>
    </citation>
    <scope>NUCLEOTIDE SEQUENCE [LARGE SCALE GENOMIC DNA]</scope>
    <source>
        <strain evidence="1 2">MAH-29</strain>
    </source>
</reference>
<name>A0ABS3YZQ2_9BACT</name>
<accession>A0ABS3YZQ2</accession>
<organism evidence="1 2">
    <name type="scientific">Niastella soli</name>
    <dbReference type="NCBI Taxonomy" id="2821487"/>
    <lineage>
        <taxon>Bacteria</taxon>
        <taxon>Pseudomonadati</taxon>
        <taxon>Bacteroidota</taxon>
        <taxon>Chitinophagia</taxon>
        <taxon>Chitinophagales</taxon>
        <taxon>Chitinophagaceae</taxon>
        <taxon>Niastella</taxon>
    </lineage>
</organism>
<sequence>MSTLRNLTIFLFLTAFVTCTIPKQNITAKRFLVSVKSIKGDTIINSAVYHSGHIFCLQEDGKVIVLDTAFNFVDSLTARFSKLKIQFLHSYNDTILLSTDKDIFYLDTGFALKKYNNQPFKYGLPYYNDSTYYVHACSAGEWGGAVFFWNKKTNKTFSYPATGVQQVFKFKDNYVVSSFLAHMSGFSDYLLIKDPTKLYELKDEKQKRFCNWYVDVDSLKGKKHFDTTLPSGVKYYADEFTTRTMLAFPYNDTLYSIYCTDSATILAKHVNFKIIPIDTLLKRRISFQFANTHLTNDVSVTAYRENWGTSDANKNPISYQNTGLIFRHGNRITFLEFKTPHMWTKD</sequence>
<dbReference type="Proteomes" id="UP000677244">
    <property type="component" value="Unassembled WGS sequence"/>
</dbReference>
<dbReference type="RefSeq" id="WP_209141284.1">
    <property type="nucleotide sequence ID" value="NZ_JAGHKO010000005.1"/>
</dbReference>
<evidence type="ECO:0000313" key="1">
    <source>
        <dbReference type="EMBL" id="MBO9203233.1"/>
    </source>
</evidence>
<protein>
    <submittedName>
        <fullName evidence="1">Uncharacterized protein</fullName>
    </submittedName>
</protein>